<keyword evidence="4" id="KW-0804">Transcription</keyword>
<comment type="similarity">
    <text evidence="1">Belongs to the sigma-70 factor family. ECF subfamily.</text>
</comment>
<dbReference type="Proteomes" id="UP000190965">
    <property type="component" value="Unassembled WGS sequence"/>
</dbReference>
<keyword evidence="2" id="KW-0805">Transcription regulation</keyword>
<dbReference type="Pfam" id="PF04542">
    <property type="entry name" value="Sigma70_r2"/>
    <property type="match status" value="1"/>
</dbReference>
<evidence type="ECO:0000313" key="7">
    <source>
        <dbReference type="EMBL" id="OPA83646.1"/>
    </source>
</evidence>
<dbReference type="InterPro" id="IPR014284">
    <property type="entry name" value="RNA_pol_sigma-70_dom"/>
</dbReference>
<dbReference type="InterPro" id="IPR007627">
    <property type="entry name" value="RNA_pol_sigma70_r2"/>
</dbReference>
<dbReference type="InterPro" id="IPR039425">
    <property type="entry name" value="RNA_pol_sigma-70-like"/>
</dbReference>
<evidence type="ECO:0000259" key="6">
    <source>
        <dbReference type="Pfam" id="PF08281"/>
    </source>
</evidence>
<dbReference type="InterPro" id="IPR013325">
    <property type="entry name" value="RNA_pol_sigma_r2"/>
</dbReference>
<accession>A0A1T2XV59</accession>
<evidence type="ECO:0000313" key="8">
    <source>
        <dbReference type="Proteomes" id="UP000190965"/>
    </source>
</evidence>
<evidence type="ECO:0000259" key="5">
    <source>
        <dbReference type="Pfam" id="PF04542"/>
    </source>
</evidence>
<dbReference type="GO" id="GO:0003677">
    <property type="term" value="F:DNA binding"/>
    <property type="evidence" value="ECO:0007669"/>
    <property type="project" value="InterPro"/>
</dbReference>
<gene>
    <name evidence="7" type="ORF">BFW87_30660</name>
</gene>
<evidence type="ECO:0000256" key="2">
    <source>
        <dbReference type="ARBA" id="ARBA00023015"/>
    </source>
</evidence>
<reference evidence="7 8" key="1">
    <citation type="submission" date="2016-12" db="EMBL/GenBank/DDBJ databases">
        <title>Draft genome sequences of seven strains of Pseudomonas fluorescens that produce 4-formylaminooxyvinylglycine.</title>
        <authorList>
            <person name="Okrent R.A."/>
            <person name="Manning V.A."/>
            <person name="Trippe K.M."/>
        </authorList>
    </citation>
    <scope>NUCLEOTIDE SEQUENCE [LARGE SCALE GENOMIC DNA]</scope>
    <source>
        <strain evidence="7 8">P5A</strain>
    </source>
</reference>
<keyword evidence="3" id="KW-0731">Sigma factor</keyword>
<comment type="caution">
    <text evidence="7">The sequence shown here is derived from an EMBL/GenBank/DDBJ whole genome shotgun (WGS) entry which is preliminary data.</text>
</comment>
<feature type="domain" description="RNA polymerase sigma factor 70 region 4 type 2" evidence="6">
    <location>
        <begin position="142"/>
        <end position="193"/>
    </location>
</feature>
<dbReference type="Gene3D" id="1.10.10.10">
    <property type="entry name" value="Winged helix-like DNA-binding domain superfamily/Winged helix DNA-binding domain"/>
    <property type="match status" value="1"/>
</dbReference>
<evidence type="ECO:0000256" key="3">
    <source>
        <dbReference type="ARBA" id="ARBA00023082"/>
    </source>
</evidence>
<dbReference type="NCBIfam" id="TIGR02937">
    <property type="entry name" value="sigma70-ECF"/>
    <property type="match status" value="1"/>
</dbReference>
<dbReference type="SUPFAM" id="SSF88946">
    <property type="entry name" value="Sigma2 domain of RNA polymerase sigma factors"/>
    <property type="match status" value="1"/>
</dbReference>
<feature type="domain" description="RNA polymerase sigma-70 region 2" evidence="5">
    <location>
        <begin position="35"/>
        <end position="100"/>
    </location>
</feature>
<evidence type="ECO:0000256" key="4">
    <source>
        <dbReference type="ARBA" id="ARBA00023163"/>
    </source>
</evidence>
<evidence type="ECO:0000256" key="1">
    <source>
        <dbReference type="ARBA" id="ARBA00010641"/>
    </source>
</evidence>
<sequence>MLARQQGESRELIGADAHLLGRLMKGDQAAYSEMVNGYQGAMRAVASAIAGHRHVDDVVQDAWLAVVRGLNGFQGRSSLKTWVLTITANKAKGRYGRSRRDLMFEGGLVDDCFCAVTGQWVSPPSGWHEDTPEALLNEHELRECIERALEELSELQSGALVLHERVGLELEEVAQLLGVSLCNARVLVHRARIRVFAAIDKYQACGSY</sequence>
<dbReference type="PANTHER" id="PTHR43133">
    <property type="entry name" value="RNA POLYMERASE ECF-TYPE SIGMA FACTO"/>
    <property type="match status" value="1"/>
</dbReference>
<dbReference type="RefSeq" id="WP_254865978.1">
    <property type="nucleotide sequence ID" value="NZ_MSDF01000062.1"/>
</dbReference>
<dbReference type="InterPro" id="IPR013324">
    <property type="entry name" value="RNA_pol_sigma_r3/r4-like"/>
</dbReference>
<dbReference type="PANTHER" id="PTHR43133:SF53">
    <property type="entry name" value="ECF RNA POLYMERASE SIGMA-E FACTOR"/>
    <property type="match status" value="1"/>
</dbReference>
<organism evidence="7 8">
    <name type="scientific">Pseudomonas fluorescens</name>
    <dbReference type="NCBI Taxonomy" id="294"/>
    <lineage>
        <taxon>Bacteria</taxon>
        <taxon>Pseudomonadati</taxon>
        <taxon>Pseudomonadota</taxon>
        <taxon>Gammaproteobacteria</taxon>
        <taxon>Pseudomonadales</taxon>
        <taxon>Pseudomonadaceae</taxon>
        <taxon>Pseudomonas</taxon>
    </lineage>
</organism>
<dbReference type="EMBL" id="MSDF01000062">
    <property type="protein sequence ID" value="OPA83646.1"/>
    <property type="molecule type" value="Genomic_DNA"/>
</dbReference>
<dbReference type="Gene3D" id="1.10.1740.10">
    <property type="match status" value="1"/>
</dbReference>
<name>A0A1T2XV59_PSEFL</name>
<dbReference type="GO" id="GO:0016987">
    <property type="term" value="F:sigma factor activity"/>
    <property type="evidence" value="ECO:0007669"/>
    <property type="project" value="UniProtKB-KW"/>
</dbReference>
<dbReference type="Pfam" id="PF08281">
    <property type="entry name" value="Sigma70_r4_2"/>
    <property type="match status" value="1"/>
</dbReference>
<dbReference type="SUPFAM" id="SSF88659">
    <property type="entry name" value="Sigma3 and sigma4 domains of RNA polymerase sigma factors"/>
    <property type="match status" value="1"/>
</dbReference>
<proteinExistence type="inferred from homology"/>
<dbReference type="GO" id="GO:0006352">
    <property type="term" value="P:DNA-templated transcription initiation"/>
    <property type="evidence" value="ECO:0007669"/>
    <property type="project" value="InterPro"/>
</dbReference>
<dbReference type="InterPro" id="IPR013249">
    <property type="entry name" value="RNA_pol_sigma70_r4_t2"/>
</dbReference>
<protein>
    <submittedName>
        <fullName evidence="7">RNA polymerase subunit sigma-24</fullName>
    </submittedName>
</protein>
<dbReference type="CDD" id="cd06171">
    <property type="entry name" value="Sigma70_r4"/>
    <property type="match status" value="1"/>
</dbReference>
<dbReference type="AlphaFoldDB" id="A0A1T2XV59"/>
<dbReference type="InterPro" id="IPR036388">
    <property type="entry name" value="WH-like_DNA-bd_sf"/>
</dbReference>